<dbReference type="InterPro" id="IPR015943">
    <property type="entry name" value="WD40/YVTN_repeat-like_dom_sf"/>
</dbReference>
<evidence type="ECO:0008006" key="8">
    <source>
        <dbReference type="Google" id="ProtNLM"/>
    </source>
</evidence>
<dbReference type="GO" id="GO:0006357">
    <property type="term" value="P:regulation of transcription by RNA polymerase II"/>
    <property type="evidence" value="ECO:0007669"/>
    <property type="project" value="TreeGrafter"/>
</dbReference>
<reference evidence="7" key="1">
    <citation type="submission" date="2021-01" db="EMBL/GenBank/DDBJ databases">
        <authorList>
            <person name="Corre E."/>
            <person name="Pelletier E."/>
            <person name="Niang G."/>
            <person name="Scheremetjew M."/>
            <person name="Finn R."/>
            <person name="Kale V."/>
            <person name="Holt S."/>
            <person name="Cochrane G."/>
            <person name="Meng A."/>
            <person name="Brown T."/>
            <person name="Cohen L."/>
        </authorList>
    </citation>
    <scope>NUCLEOTIDE SEQUENCE</scope>
    <source>
        <strain evidence="7">CCMP1243</strain>
    </source>
</reference>
<feature type="compositionally biased region" description="Low complexity" evidence="6">
    <location>
        <begin position="125"/>
        <end position="141"/>
    </location>
</feature>
<protein>
    <recommendedName>
        <fullName evidence="8">Peroxin-7</fullName>
    </recommendedName>
</protein>
<feature type="region of interest" description="Disordered" evidence="6">
    <location>
        <begin position="33"/>
        <end position="79"/>
    </location>
</feature>
<sequence length="261" mass="27294">MVAMEHHINDDGSERAYDEGFSLLTPHICQSAGQKGLVRKADVAGLGRSSSRAEDEDRATSPQPEKKARNHSSKLPPECEVEKGHVATLRSHSSEVFCCSWNPKFDLLATGSGDATARIWSMPEAASGSASPSPASSSPSSLCLVHDNPAKQAATAAAAAESEEAASEGAGDGEPNPDVNGDRDMKTAAATAAAAAAAAAAVCQCYFLFCLCLGAEPPPGHLHEALACHHWRLHLSLYFLHSALGLVRILVQERGEGMRGG</sequence>
<evidence type="ECO:0000256" key="6">
    <source>
        <dbReference type="SAM" id="MobiDB-lite"/>
    </source>
</evidence>
<dbReference type="PROSITE" id="PS50082">
    <property type="entry name" value="WD_REPEATS_2"/>
    <property type="match status" value="1"/>
</dbReference>
<feature type="compositionally biased region" description="Basic and acidic residues" evidence="6">
    <location>
        <begin position="51"/>
        <end position="67"/>
    </location>
</feature>
<dbReference type="SUPFAM" id="SSF50978">
    <property type="entry name" value="WD40 repeat-like"/>
    <property type="match status" value="1"/>
</dbReference>
<dbReference type="PANTHER" id="PTHR22846:SF2">
    <property type="entry name" value="F-BOX-LIKE_WD REPEAT-CONTAINING PROTEIN EBI"/>
    <property type="match status" value="1"/>
</dbReference>
<dbReference type="InterPro" id="IPR001680">
    <property type="entry name" value="WD40_rpt"/>
</dbReference>
<name>A0A7S2W0Y2_9STRA</name>
<keyword evidence="4" id="KW-0539">Nucleus</keyword>
<dbReference type="GO" id="GO:0000118">
    <property type="term" value="C:histone deacetylase complex"/>
    <property type="evidence" value="ECO:0007669"/>
    <property type="project" value="TreeGrafter"/>
</dbReference>
<organism evidence="7">
    <name type="scientific">Rhizochromulina marina</name>
    <dbReference type="NCBI Taxonomy" id="1034831"/>
    <lineage>
        <taxon>Eukaryota</taxon>
        <taxon>Sar</taxon>
        <taxon>Stramenopiles</taxon>
        <taxon>Ochrophyta</taxon>
        <taxon>Dictyochophyceae</taxon>
        <taxon>Rhizochromulinales</taxon>
        <taxon>Rhizochromulina</taxon>
    </lineage>
</organism>
<dbReference type="PROSITE" id="PS50294">
    <property type="entry name" value="WD_REPEATS_REGION"/>
    <property type="match status" value="1"/>
</dbReference>
<accession>A0A7S2W0Y2</accession>
<dbReference type="AlphaFoldDB" id="A0A7S2W0Y2"/>
<dbReference type="EMBL" id="HBHJ01001145">
    <property type="protein sequence ID" value="CAD9660922.1"/>
    <property type="molecule type" value="Transcribed_RNA"/>
</dbReference>
<dbReference type="InterPro" id="IPR045183">
    <property type="entry name" value="Ebi-like"/>
</dbReference>
<dbReference type="Pfam" id="PF00400">
    <property type="entry name" value="WD40"/>
    <property type="match status" value="1"/>
</dbReference>
<feature type="region of interest" description="Disordered" evidence="6">
    <location>
        <begin position="125"/>
        <end position="144"/>
    </location>
</feature>
<evidence type="ECO:0000256" key="1">
    <source>
        <dbReference type="ARBA" id="ARBA00004123"/>
    </source>
</evidence>
<feature type="repeat" description="WD" evidence="5">
    <location>
        <begin position="89"/>
        <end position="122"/>
    </location>
</feature>
<keyword evidence="3" id="KW-0677">Repeat</keyword>
<proteinExistence type="predicted"/>
<evidence type="ECO:0000256" key="2">
    <source>
        <dbReference type="ARBA" id="ARBA00022574"/>
    </source>
</evidence>
<evidence type="ECO:0000256" key="5">
    <source>
        <dbReference type="PROSITE-ProRule" id="PRU00221"/>
    </source>
</evidence>
<feature type="region of interest" description="Disordered" evidence="6">
    <location>
        <begin position="154"/>
        <end position="183"/>
    </location>
</feature>
<dbReference type="SMART" id="SM00320">
    <property type="entry name" value="WD40"/>
    <property type="match status" value="1"/>
</dbReference>
<evidence type="ECO:0000256" key="4">
    <source>
        <dbReference type="ARBA" id="ARBA00023242"/>
    </source>
</evidence>
<gene>
    <name evidence="7" type="ORF">RMAR1173_LOCUS736</name>
</gene>
<evidence type="ECO:0000256" key="3">
    <source>
        <dbReference type="ARBA" id="ARBA00022737"/>
    </source>
</evidence>
<dbReference type="PANTHER" id="PTHR22846">
    <property type="entry name" value="WD40 REPEAT PROTEIN"/>
    <property type="match status" value="1"/>
</dbReference>
<keyword evidence="2 5" id="KW-0853">WD repeat</keyword>
<dbReference type="GO" id="GO:0003714">
    <property type="term" value="F:transcription corepressor activity"/>
    <property type="evidence" value="ECO:0007669"/>
    <property type="project" value="InterPro"/>
</dbReference>
<dbReference type="Gene3D" id="2.130.10.10">
    <property type="entry name" value="YVTN repeat-like/Quinoprotein amine dehydrogenase"/>
    <property type="match status" value="1"/>
</dbReference>
<evidence type="ECO:0000313" key="7">
    <source>
        <dbReference type="EMBL" id="CAD9660922.1"/>
    </source>
</evidence>
<comment type="subcellular location">
    <subcellularLocation>
        <location evidence="1">Nucleus</location>
    </subcellularLocation>
</comment>
<dbReference type="InterPro" id="IPR036322">
    <property type="entry name" value="WD40_repeat_dom_sf"/>
</dbReference>